<comment type="caution">
    <text evidence="2">The sequence shown here is derived from an EMBL/GenBank/DDBJ whole genome shotgun (WGS) entry which is preliminary data.</text>
</comment>
<keyword evidence="3" id="KW-1185">Reference proteome</keyword>
<gene>
    <name evidence="2" type="ORF">B0H64DRAFT_102472</name>
</gene>
<dbReference type="GO" id="GO:0032259">
    <property type="term" value="P:methylation"/>
    <property type="evidence" value="ECO:0007669"/>
    <property type="project" value="UniProtKB-KW"/>
</dbReference>
<dbReference type="GO" id="GO:0043527">
    <property type="term" value="C:tRNA methyltransferase complex"/>
    <property type="evidence" value="ECO:0007669"/>
    <property type="project" value="UniProtKB-ARBA"/>
</dbReference>
<evidence type="ECO:0000259" key="1">
    <source>
        <dbReference type="Pfam" id="PF01170"/>
    </source>
</evidence>
<evidence type="ECO:0000313" key="2">
    <source>
        <dbReference type="EMBL" id="KAK3299593.1"/>
    </source>
</evidence>
<dbReference type="InterPro" id="IPR029063">
    <property type="entry name" value="SAM-dependent_MTases_sf"/>
</dbReference>
<dbReference type="EMBL" id="JAUEPN010000002">
    <property type="protein sequence ID" value="KAK3299593.1"/>
    <property type="molecule type" value="Genomic_DNA"/>
</dbReference>
<accession>A0AAE0HN23</accession>
<dbReference type="RefSeq" id="XP_062663107.1">
    <property type="nucleotide sequence ID" value="XM_062797674.1"/>
</dbReference>
<name>A0AAE0HN23_9PEZI</name>
<feature type="domain" description="Ribosomal RNA large subunit methyltransferase K/L-like methyltransferase" evidence="1">
    <location>
        <begin position="16"/>
        <end position="102"/>
    </location>
</feature>
<protein>
    <submittedName>
        <fullName evidence="2">SAM-dependent methyltransferase</fullName>
    </submittedName>
</protein>
<dbReference type="GeneID" id="87834622"/>
<dbReference type="InterPro" id="IPR000241">
    <property type="entry name" value="RlmKL-like_Mtase"/>
</dbReference>
<organism evidence="2 3">
    <name type="scientific">Chaetomium fimeti</name>
    <dbReference type="NCBI Taxonomy" id="1854472"/>
    <lineage>
        <taxon>Eukaryota</taxon>
        <taxon>Fungi</taxon>
        <taxon>Dikarya</taxon>
        <taxon>Ascomycota</taxon>
        <taxon>Pezizomycotina</taxon>
        <taxon>Sordariomycetes</taxon>
        <taxon>Sordariomycetidae</taxon>
        <taxon>Sordariales</taxon>
        <taxon>Chaetomiaceae</taxon>
        <taxon>Chaetomium</taxon>
    </lineage>
</organism>
<keyword evidence="2" id="KW-0489">Methyltransferase</keyword>
<dbReference type="Gene3D" id="3.40.50.150">
    <property type="entry name" value="Vaccinia Virus protein VP39"/>
    <property type="match status" value="1"/>
</dbReference>
<dbReference type="AlphaFoldDB" id="A0AAE0HN23"/>
<reference evidence="2" key="2">
    <citation type="submission" date="2023-06" db="EMBL/GenBank/DDBJ databases">
        <authorList>
            <consortium name="Lawrence Berkeley National Laboratory"/>
            <person name="Haridas S."/>
            <person name="Hensen N."/>
            <person name="Bonometti L."/>
            <person name="Westerberg I."/>
            <person name="Brannstrom I.O."/>
            <person name="Guillou S."/>
            <person name="Cros-Aarteil S."/>
            <person name="Calhoun S."/>
            <person name="Kuo A."/>
            <person name="Mondo S."/>
            <person name="Pangilinan J."/>
            <person name="Riley R."/>
            <person name="Labutti K."/>
            <person name="Andreopoulos B."/>
            <person name="Lipzen A."/>
            <person name="Chen C."/>
            <person name="Yanf M."/>
            <person name="Daum C."/>
            <person name="Ng V."/>
            <person name="Clum A."/>
            <person name="Steindorff A."/>
            <person name="Ohm R."/>
            <person name="Martin F."/>
            <person name="Silar P."/>
            <person name="Natvig D."/>
            <person name="Lalanne C."/>
            <person name="Gautier V."/>
            <person name="Ament-Velasquez S.L."/>
            <person name="Kruys A."/>
            <person name="Hutchinson M.I."/>
            <person name="Powell A.J."/>
            <person name="Barry K."/>
            <person name="Miller A.N."/>
            <person name="Grigoriev I.V."/>
            <person name="Debuchy R."/>
            <person name="Gladieux P."/>
            <person name="Thoren M.H."/>
            <person name="Johannesson H."/>
        </authorList>
    </citation>
    <scope>NUCLEOTIDE SEQUENCE</scope>
    <source>
        <strain evidence="2">CBS 168.71</strain>
    </source>
</reference>
<keyword evidence="2" id="KW-0808">Transferase</keyword>
<proteinExistence type="predicted"/>
<dbReference type="Proteomes" id="UP001278766">
    <property type="component" value="Unassembled WGS sequence"/>
</dbReference>
<evidence type="ECO:0000313" key="3">
    <source>
        <dbReference type="Proteomes" id="UP001278766"/>
    </source>
</evidence>
<dbReference type="Pfam" id="PF01170">
    <property type="entry name" value="UPF0020"/>
    <property type="match status" value="1"/>
</dbReference>
<reference evidence="2" key="1">
    <citation type="journal article" date="2023" name="Mol. Phylogenet. Evol.">
        <title>Genome-scale phylogeny and comparative genomics of the fungal order Sordariales.</title>
        <authorList>
            <person name="Hensen N."/>
            <person name="Bonometti L."/>
            <person name="Westerberg I."/>
            <person name="Brannstrom I.O."/>
            <person name="Guillou S."/>
            <person name="Cros-Aarteil S."/>
            <person name="Calhoun S."/>
            <person name="Haridas S."/>
            <person name="Kuo A."/>
            <person name="Mondo S."/>
            <person name="Pangilinan J."/>
            <person name="Riley R."/>
            <person name="LaButti K."/>
            <person name="Andreopoulos B."/>
            <person name="Lipzen A."/>
            <person name="Chen C."/>
            <person name="Yan M."/>
            <person name="Daum C."/>
            <person name="Ng V."/>
            <person name="Clum A."/>
            <person name="Steindorff A."/>
            <person name="Ohm R.A."/>
            <person name="Martin F."/>
            <person name="Silar P."/>
            <person name="Natvig D.O."/>
            <person name="Lalanne C."/>
            <person name="Gautier V."/>
            <person name="Ament-Velasquez S.L."/>
            <person name="Kruys A."/>
            <person name="Hutchinson M.I."/>
            <person name="Powell A.J."/>
            <person name="Barry K."/>
            <person name="Miller A.N."/>
            <person name="Grigoriev I.V."/>
            <person name="Debuchy R."/>
            <person name="Gladieux P."/>
            <person name="Hiltunen Thoren M."/>
            <person name="Johannesson H."/>
        </authorList>
    </citation>
    <scope>NUCLEOTIDE SEQUENCE</scope>
    <source>
        <strain evidence="2">CBS 168.71</strain>
    </source>
</reference>
<dbReference type="SUPFAM" id="SSF53335">
    <property type="entry name" value="S-adenosyl-L-methionine-dependent methyltransferases"/>
    <property type="match status" value="1"/>
</dbReference>
<dbReference type="GO" id="GO:0008168">
    <property type="term" value="F:methyltransferase activity"/>
    <property type="evidence" value="ECO:0007669"/>
    <property type="project" value="UniProtKB-KW"/>
</dbReference>
<sequence>MTDTDSLAQARYARLTWNAPLSSTHADELLTHLNLTAHTHIVDLGCGWGTLLLRAAALCASHTDNTTTNTTTTPATFTATGIDTDATAITRAQRAAAAAGLGPEHVSFISQGADTWRPPPPAHGQLDRAICIGSSHALGGSRAMLARLAELLPAGRGARALVGEMCWEREPTAAAAAARGMFGEEVPLLVDLVGMCRETGWEVLGLSVADQREWDDFESGHRAGTREWLLANPDDPRVGEVREREDERERGYLTGYRGVLGFVYLVLGR</sequence>